<evidence type="ECO:0000259" key="5">
    <source>
        <dbReference type="SMART" id="SM00839"/>
    </source>
</evidence>
<dbReference type="SUPFAM" id="SSF51735">
    <property type="entry name" value="NAD(P)-binding Rossmann-fold domains"/>
    <property type="match status" value="1"/>
</dbReference>
<reference evidence="6" key="1">
    <citation type="submission" date="2022-10" db="EMBL/GenBank/DDBJ databases">
        <title>The complete genomes of actinobacterial strains from the NBC collection.</title>
        <authorList>
            <person name="Joergensen T.S."/>
            <person name="Alvarez Arevalo M."/>
            <person name="Sterndorff E.B."/>
            <person name="Faurdal D."/>
            <person name="Vuksanovic O."/>
            <person name="Mourched A.-S."/>
            <person name="Charusanti P."/>
            <person name="Shaw S."/>
            <person name="Blin K."/>
            <person name="Weber T."/>
        </authorList>
    </citation>
    <scope>NUCLEOTIDE SEQUENCE</scope>
    <source>
        <strain evidence="6">NBC_00060</strain>
    </source>
</reference>
<feature type="compositionally biased region" description="Low complexity" evidence="4">
    <location>
        <begin position="385"/>
        <end position="405"/>
    </location>
</feature>
<evidence type="ECO:0000256" key="3">
    <source>
        <dbReference type="RuleBase" id="RU004417"/>
    </source>
</evidence>
<accession>A0AAU2GTV5</accession>
<sequence>MRAFTCALFMTDGGTMVSVIEYADPVVHCPGYLVYDATDCRLAAGGCRMQAGLTAETLQTLAGRMTLKQRVLGVNVDGAKCGIAYDPHGPHRVEVLRRFVAFLAGELTTRFSMGCDMGTRFEELDRMAAALGIGSAKTAVRRAQRITEHEFRARMDLLNTRVGLLTLGQRRAGQALAHSALAATAHTGRRDSQVSVALQGFGNLGRAAALALLEAGVRITVVSDEYGCAVDPRGLDIARMLTLDQRRPVQSLLAEPMRLPREALFELPADVLVLAGGEDAVTPSRAAVLPVPIVAVGANCGLSTTAEQLLLDRGVVVVPDFIGGIGGSASMEALFGPRTTPTAPEVLDTIGAMMRELVGDILCGARDRRVSPRQVAADIAASAIVSPGDKPYGASPYRPARPAPRGGRGRSVRTPLKSERRPS</sequence>
<dbReference type="GO" id="GO:0006538">
    <property type="term" value="P:L-glutamate catabolic process"/>
    <property type="evidence" value="ECO:0007669"/>
    <property type="project" value="TreeGrafter"/>
</dbReference>
<evidence type="ECO:0000256" key="2">
    <source>
        <dbReference type="ARBA" id="ARBA00023002"/>
    </source>
</evidence>
<protein>
    <recommendedName>
        <fullName evidence="5">Glutamate/phenylalanine/leucine/valine/L-tryptophan dehydrogenase C-terminal domain-containing protein</fullName>
    </recommendedName>
</protein>
<dbReference type="PRINTS" id="PR00082">
    <property type="entry name" value="GLFDHDRGNASE"/>
</dbReference>
<keyword evidence="2 3" id="KW-0560">Oxidoreductase</keyword>
<dbReference type="Gene3D" id="3.40.50.10860">
    <property type="entry name" value="Leucine Dehydrogenase, chain A, domain 1"/>
    <property type="match status" value="1"/>
</dbReference>
<gene>
    <name evidence="6" type="ORF">OHV25_06620</name>
</gene>
<dbReference type="InterPro" id="IPR006096">
    <property type="entry name" value="Glu/Leu/Phe/Val/Trp_DH_C"/>
</dbReference>
<organism evidence="6">
    <name type="scientific">Streptomyces sp. NBC_00060</name>
    <dbReference type="NCBI Taxonomy" id="2975636"/>
    <lineage>
        <taxon>Bacteria</taxon>
        <taxon>Bacillati</taxon>
        <taxon>Actinomycetota</taxon>
        <taxon>Actinomycetes</taxon>
        <taxon>Kitasatosporales</taxon>
        <taxon>Streptomycetaceae</taxon>
        <taxon>Streptomyces</taxon>
    </lineage>
</organism>
<evidence type="ECO:0000256" key="1">
    <source>
        <dbReference type="ARBA" id="ARBA00006382"/>
    </source>
</evidence>
<evidence type="ECO:0000313" key="6">
    <source>
        <dbReference type="EMBL" id="WTU39267.1"/>
    </source>
</evidence>
<dbReference type="SMART" id="SM00839">
    <property type="entry name" value="ELFV_dehydrog"/>
    <property type="match status" value="1"/>
</dbReference>
<dbReference type="SUPFAM" id="SSF53223">
    <property type="entry name" value="Aminoacid dehydrogenase-like, N-terminal domain"/>
    <property type="match status" value="1"/>
</dbReference>
<dbReference type="Pfam" id="PF02812">
    <property type="entry name" value="ELFV_dehydrog_N"/>
    <property type="match status" value="1"/>
</dbReference>
<evidence type="ECO:0000256" key="4">
    <source>
        <dbReference type="SAM" id="MobiDB-lite"/>
    </source>
</evidence>
<feature type="domain" description="Glutamate/phenylalanine/leucine/valine/L-tryptophan dehydrogenase C-terminal" evidence="5">
    <location>
        <begin position="168"/>
        <end position="388"/>
    </location>
</feature>
<dbReference type="EMBL" id="CP108253">
    <property type="protein sequence ID" value="WTU39267.1"/>
    <property type="molecule type" value="Genomic_DNA"/>
</dbReference>
<dbReference type="PANTHER" id="PTHR11606">
    <property type="entry name" value="GLUTAMATE DEHYDROGENASE"/>
    <property type="match status" value="1"/>
</dbReference>
<dbReference type="InterPro" id="IPR046346">
    <property type="entry name" value="Aminoacid_DH-like_N_sf"/>
</dbReference>
<comment type="similarity">
    <text evidence="1 3">Belongs to the Glu/Leu/Phe/Val dehydrogenases family.</text>
</comment>
<name>A0AAU2GTV5_9ACTN</name>
<dbReference type="Gene3D" id="3.40.50.720">
    <property type="entry name" value="NAD(P)-binding Rossmann-like Domain"/>
    <property type="match status" value="1"/>
</dbReference>
<feature type="region of interest" description="Disordered" evidence="4">
    <location>
        <begin position="385"/>
        <end position="423"/>
    </location>
</feature>
<dbReference type="GO" id="GO:0004352">
    <property type="term" value="F:glutamate dehydrogenase (NAD+) activity"/>
    <property type="evidence" value="ECO:0007669"/>
    <property type="project" value="TreeGrafter"/>
</dbReference>
<dbReference type="InterPro" id="IPR006095">
    <property type="entry name" value="Glu/Leu/Phe/Val/Trp_DH"/>
</dbReference>
<proteinExistence type="inferred from homology"/>
<dbReference type="InterPro" id="IPR006097">
    <property type="entry name" value="Glu/Leu/Phe/Val/Trp_DH_dimer"/>
</dbReference>
<dbReference type="AlphaFoldDB" id="A0AAU2GTV5"/>
<dbReference type="InterPro" id="IPR036291">
    <property type="entry name" value="NAD(P)-bd_dom_sf"/>
</dbReference>
<dbReference type="PANTHER" id="PTHR11606:SF13">
    <property type="entry name" value="GLUTAMATE DEHYDROGENASE 1, MITOCHONDRIAL"/>
    <property type="match status" value="1"/>
</dbReference>
<dbReference type="Pfam" id="PF00208">
    <property type="entry name" value="ELFV_dehydrog"/>
    <property type="match status" value="1"/>
</dbReference>